<sequence>MKERPSGKDTESAVEINKNHPYGIWTIDINLEGDRRQIPVFDCRDDSHKETIAQLLANYKVAAAFGVGLYGFSALVEDPRVGRNPESWKVFYQAKIGRSLDKRIPIQATPKNLYRYMDKSIVHPEFQRYFDSRESREDLYKAGVAFHIMSPIPQDAYYIHPVFIQEHKVFLTDKNGNLTNTIKVPCVSLCWWHDPDWEEISDRVEVLNPHATAGISSANASGKLPAFDFDGIVYFIEENHAAPFHFVVKDSENEVKKRTKREQVRSSFPQFRPAFVGEKPEWVVLREGAISMEGFLKAINSPFSARTIETTTMADRDHANETVLDEKVFAVRESTIESFKERHPSQNTLETLKGSLMLWPTSKDPVMEYVERELNLAI</sequence>
<organism evidence="1 2">
    <name type="scientific">Candidatus Curtissbacteria bacterium RIFCSPLOWO2_01_FULL_37_9</name>
    <dbReference type="NCBI Taxonomy" id="1797724"/>
    <lineage>
        <taxon>Bacteria</taxon>
        <taxon>Candidatus Curtissiibacteriota</taxon>
    </lineage>
</organism>
<accession>A0A1F5GTL3</accession>
<evidence type="ECO:0000313" key="1">
    <source>
        <dbReference type="EMBL" id="OGD95220.1"/>
    </source>
</evidence>
<dbReference type="Proteomes" id="UP000178336">
    <property type="component" value="Unassembled WGS sequence"/>
</dbReference>
<protein>
    <submittedName>
        <fullName evidence="1">Uncharacterized protein</fullName>
    </submittedName>
</protein>
<proteinExistence type="predicted"/>
<gene>
    <name evidence="1" type="ORF">A3A48_02880</name>
</gene>
<dbReference type="STRING" id="1797724.A3A48_02880"/>
<dbReference type="AlphaFoldDB" id="A0A1F5GTL3"/>
<name>A0A1F5GTL3_9BACT</name>
<evidence type="ECO:0000313" key="2">
    <source>
        <dbReference type="Proteomes" id="UP000178336"/>
    </source>
</evidence>
<comment type="caution">
    <text evidence="1">The sequence shown here is derived from an EMBL/GenBank/DDBJ whole genome shotgun (WGS) entry which is preliminary data.</text>
</comment>
<reference evidence="1 2" key="1">
    <citation type="journal article" date="2016" name="Nat. Commun.">
        <title>Thousands of microbial genomes shed light on interconnected biogeochemical processes in an aquifer system.</title>
        <authorList>
            <person name="Anantharaman K."/>
            <person name="Brown C.T."/>
            <person name="Hug L.A."/>
            <person name="Sharon I."/>
            <person name="Castelle C.J."/>
            <person name="Probst A.J."/>
            <person name="Thomas B.C."/>
            <person name="Singh A."/>
            <person name="Wilkins M.J."/>
            <person name="Karaoz U."/>
            <person name="Brodie E.L."/>
            <person name="Williams K.H."/>
            <person name="Hubbard S.S."/>
            <person name="Banfield J.F."/>
        </authorList>
    </citation>
    <scope>NUCLEOTIDE SEQUENCE [LARGE SCALE GENOMIC DNA]</scope>
</reference>
<dbReference type="EMBL" id="MFBN01000023">
    <property type="protein sequence ID" value="OGD95220.1"/>
    <property type="molecule type" value="Genomic_DNA"/>
</dbReference>